<name>A0A8X6WVK0_9ARAC</name>
<comment type="caution">
    <text evidence="2">The sequence shown here is derived from an EMBL/GenBank/DDBJ whole genome shotgun (WGS) entry which is preliminary data.</text>
</comment>
<sequence length="135" mass="14517">MLYKMSIAGKGCRSNSALKAFAVLVRDRRVCAERIDDAVQLDHYNSVPLASNQINRLSGKRDGSMQRSGSIPVSSFPNSRTDSPSSTLPKGCTLRASSRSGTLRSVMQPPPPPYATSSYPPSYVGSTRSVTVPPQ</sequence>
<feature type="compositionally biased region" description="Polar residues" evidence="1">
    <location>
        <begin position="65"/>
        <end position="88"/>
    </location>
</feature>
<evidence type="ECO:0000313" key="3">
    <source>
        <dbReference type="Proteomes" id="UP000886998"/>
    </source>
</evidence>
<evidence type="ECO:0000256" key="1">
    <source>
        <dbReference type="SAM" id="MobiDB-lite"/>
    </source>
</evidence>
<feature type="region of interest" description="Disordered" evidence="1">
    <location>
        <begin position="55"/>
        <end position="135"/>
    </location>
</feature>
<keyword evidence="3" id="KW-1185">Reference proteome</keyword>
<reference evidence="2" key="1">
    <citation type="submission" date="2020-08" db="EMBL/GenBank/DDBJ databases">
        <title>Multicomponent nature underlies the extraordinary mechanical properties of spider dragline silk.</title>
        <authorList>
            <person name="Kono N."/>
            <person name="Nakamura H."/>
            <person name="Mori M."/>
            <person name="Yoshida Y."/>
            <person name="Ohtoshi R."/>
            <person name="Malay A.D."/>
            <person name="Moran D.A.P."/>
            <person name="Tomita M."/>
            <person name="Numata K."/>
            <person name="Arakawa K."/>
        </authorList>
    </citation>
    <scope>NUCLEOTIDE SEQUENCE</scope>
</reference>
<feature type="compositionally biased region" description="Polar residues" evidence="1">
    <location>
        <begin position="124"/>
        <end position="135"/>
    </location>
</feature>
<protein>
    <submittedName>
        <fullName evidence="2">Epsilon-sarcoglycan</fullName>
    </submittedName>
</protein>
<evidence type="ECO:0000313" key="2">
    <source>
        <dbReference type="EMBL" id="GFY41382.1"/>
    </source>
</evidence>
<proteinExistence type="predicted"/>
<gene>
    <name evidence="2" type="primary">SGCE</name>
    <name evidence="2" type="ORF">TNIN_399231</name>
</gene>
<organism evidence="2 3">
    <name type="scientific">Trichonephila inaurata madagascariensis</name>
    <dbReference type="NCBI Taxonomy" id="2747483"/>
    <lineage>
        <taxon>Eukaryota</taxon>
        <taxon>Metazoa</taxon>
        <taxon>Ecdysozoa</taxon>
        <taxon>Arthropoda</taxon>
        <taxon>Chelicerata</taxon>
        <taxon>Arachnida</taxon>
        <taxon>Araneae</taxon>
        <taxon>Araneomorphae</taxon>
        <taxon>Entelegynae</taxon>
        <taxon>Araneoidea</taxon>
        <taxon>Nephilidae</taxon>
        <taxon>Trichonephila</taxon>
        <taxon>Trichonephila inaurata</taxon>
    </lineage>
</organism>
<dbReference type="Proteomes" id="UP000886998">
    <property type="component" value="Unassembled WGS sequence"/>
</dbReference>
<dbReference type="EMBL" id="BMAV01002470">
    <property type="protein sequence ID" value="GFY41382.1"/>
    <property type="molecule type" value="Genomic_DNA"/>
</dbReference>
<feature type="compositionally biased region" description="Polar residues" evidence="1">
    <location>
        <begin position="95"/>
        <end position="105"/>
    </location>
</feature>
<dbReference type="AlphaFoldDB" id="A0A8X6WVK0"/>
<accession>A0A8X6WVK0</accession>